<feature type="transmembrane region" description="Helical" evidence="7">
    <location>
        <begin position="85"/>
        <end position="104"/>
    </location>
</feature>
<dbReference type="SUPFAM" id="SSF103473">
    <property type="entry name" value="MFS general substrate transporter"/>
    <property type="match status" value="1"/>
</dbReference>
<dbReference type="InterPro" id="IPR011701">
    <property type="entry name" value="MFS"/>
</dbReference>
<dbReference type="Pfam" id="PF13450">
    <property type="entry name" value="NAD_binding_8"/>
    <property type="match status" value="1"/>
</dbReference>
<accession>A0A1E3BR07</accession>
<dbReference type="Proteomes" id="UP000094569">
    <property type="component" value="Unassembled WGS sequence"/>
</dbReference>
<dbReference type="Gene3D" id="3.50.50.60">
    <property type="entry name" value="FAD/NAD(P)-binding domain"/>
    <property type="match status" value="1"/>
</dbReference>
<dbReference type="InterPro" id="IPR052780">
    <property type="entry name" value="AAA_Catabolism_Regulators"/>
</dbReference>
<dbReference type="PANTHER" id="PTHR31644:SF4">
    <property type="entry name" value="ZN(II)2CYS6 TRANSCRIPTION FACTOR (EUROFUNG)"/>
    <property type="match status" value="1"/>
</dbReference>
<dbReference type="EMBL" id="JXNT01000001">
    <property type="protein sequence ID" value="ODM22786.1"/>
    <property type="molecule type" value="Genomic_DNA"/>
</dbReference>
<feature type="transmembrane region" description="Helical" evidence="7">
    <location>
        <begin position="353"/>
        <end position="373"/>
    </location>
</feature>
<dbReference type="FunFam" id="1.20.1250.20:FF:000018">
    <property type="entry name" value="MFS transporter permease"/>
    <property type="match status" value="1"/>
</dbReference>
<dbReference type="GO" id="GO:0045944">
    <property type="term" value="P:positive regulation of transcription by RNA polymerase II"/>
    <property type="evidence" value="ECO:0007669"/>
    <property type="project" value="TreeGrafter"/>
</dbReference>
<dbReference type="GO" id="GO:0000981">
    <property type="term" value="F:DNA-binding transcription factor activity, RNA polymerase II-specific"/>
    <property type="evidence" value="ECO:0007669"/>
    <property type="project" value="TreeGrafter"/>
</dbReference>
<dbReference type="GO" id="GO:0016020">
    <property type="term" value="C:membrane"/>
    <property type="evidence" value="ECO:0007669"/>
    <property type="project" value="UniProtKB-SubCell"/>
</dbReference>
<evidence type="ECO:0000256" key="7">
    <source>
        <dbReference type="SAM" id="Phobius"/>
    </source>
</evidence>
<keyword evidence="4 7" id="KW-1133">Transmembrane helix</keyword>
<feature type="compositionally biased region" description="Polar residues" evidence="6">
    <location>
        <begin position="1053"/>
        <end position="1062"/>
    </location>
</feature>
<reference evidence="8 9" key="1">
    <citation type="journal article" date="2016" name="BMC Genomics">
        <title>Comparative genomic and transcriptomic analyses of the Fuzhuan brick tea-fermentation fungus Aspergillus cristatus.</title>
        <authorList>
            <person name="Ge Y."/>
            <person name="Wang Y."/>
            <person name="Liu Y."/>
            <person name="Tan Y."/>
            <person name="Ren X."/>
            <person name="Zhang X."/>
            <person name="Hyde K.D."/>
            <person name="Liu Y."/>
            <person name="Liu Z."/>
        </authorList>
    </citation>
    <scope>NUCLEOTIDE SEQUENCE [LARGE SCALE GENOMIC DNA]</scope>
    <source>
        <strain evidence="8 9">GZAAS20.1005</strain>
    </source>
</reference>
<evidence type="ECO:0000256" key="1">
    <source>
        <dbReference type="ARBA" id="ARBA00004141"/>
    </source>
</evidence>
<dbReference type="CDD" id="cd12148">
    <property type="entry name" value="fungal_TF_MHR"/>
    <property type="match status" value="1"/>
</dbReference>
<name>A0A1E3BR07_ASPCR</name>
<keyword evidence="2" id="KW-0813">Transport</keyword>
<evidence type="ECO:0008006" key="10">
    <source>
        <dbReference type="Google" id="ProtNLM"/>
    </source>
</evidence>
<evidence type="ECO:0000313" key="9">
    <source>
        <dbReference type="Proteomes" id="UP000094569"/>
    </source>
</evidence>
<dbReference type="Pfam" id="PF07690">
    <property type="entry name" value="MFS_1"/>
    <property type="match status" value="1"/>
</dbReference>
<evidence type="ECO:0000256" key="2">
    <source>
        <dbReference type="ARBA" id="ARBA00022448"/>
    </source>
</evidence>
<feature type="transmembrane region" description="Helical" evidence="7">
    <location>
        <begin position="385"/>
        <end position="405"/>
    </location>
</feature>
<dbReference type="InterPro" id="IPR036188">
    <property type="entry name" value="FAD/NAD-bd_sf"/>
</dbReference>
<dbReference type="GO" id="GO:0022857">
    <property type="term" value="F:transmembrane transporter activity"/>
    <property type="evidence" value="ECO:0007669"/>
    <property type="project" value="InterPro"/>
</dbReference>
<dbReference type="OrthoDB" id="2262349at2759"/>
<feature type="region of interest" description="Disordered" evidence="6">
    <location>
        <begin position="1053"/>
        <end position="1073"/>
    </location>
</feature>
<evidence type="ECO:0000313" key="8">
    <source>
        <dbReference type="EMBL" id="ODM22786.1"/>
    </source>
</evidence>
<keyword evidence="9" id="KW-1185">Reference proteome</keyword>
<dbReference type="VEuPathDB" id="FungiDB:SI65_00375"/>
<dbReference type="InterPro" id="IPR036259">
    <property type="entry name" value="MFS_trans_sf"/>
</dbReference>
<keyword evidence="5 7" id="KW-0472">Membrane</keyword>
<protein>
    <recommendedName>
        <fullName evidence="10">Major facilitator superfamily (MFS) profile domain-containing protein</fullName>
    </recommendedName>
</protein>
<proteinExistence type="predicted"/>
<feature type="transmembrane region" description="Helical" evidence="7">
    <location>
        <begin position="110"/>
        <end position="130"/>
    </location>
</feature>
<dbReference type="SUPFAM" id="SSF51905">
    <property type="entry name" value="FAD/NAD(P)-binding domain"/>
    <property type="match status" value="1"/>
</dbReference>
<dbReference type="Gene3D" id="1.20.1250.20">
    <property type="entry name" value="MFS general substrate transporter like domains"/>
    <property type="match status" value="2"/>
</dbReference>
<evidence type="ECO:0000256" key="5">
    <source>
        <dbReference type="ARBA" id="ARBA00023136"/>
    </source>
</evidence>
<feature type="transmembrane region" description="Helical" evidence="7">
    <location>
        <begin position="137"/>
        <end position="158"/>
    </location>
</feature>
<feature type="transmembrane region" description="Helical" evidence="7">
    <location>
        <begin position="321"/>
        <end position="341"/>
    </location>
</feature>
<evidence type="ECO:0000256" key="6">
    <source>
        <dbReference type="SAM" id="MobiDB-lite"/>
    </source>
</evidence>
<comment type="subcellular location">
    <subcellularLocation>
        <location evidence="1">Membrane</location>
        <topology evidence="1">Multi-pass membrane protein</topology>
    </subcellularLocation>
</comment>
<dbReference type="GO" id="GO:0009074">
    <property type="term" value="P:aromatic amino acid family catabolic process"/>
    <property type="evidence" value="ECO:0007669"/>
    <property type="project" value="TreeGrafter"/>
</dbReference>
<feature type="transmembrane region" description="Helical" evidence="7">
    <location>
        <begin position="297"/>
        <end position="314"/>
    </location>
</feature>
<gene>
    <name evidence="8" type="ORF">SI65_00375</name>
</gene>
<organism evidence="8 9">
    <name type="scientific">Aspergillus cristatus</name>
    <name type="common">Chinese Fuzhuan brick tea-fermentation fungus</name>
    <name type="synonym">Eurotium cristatum</name>
    <dbReference type="NCBI Taxonomy" id="573508"/>
    <lineage>
        <taxon>Eukaryota</taxon>
        <taxon>Fungi</taxon>
        <taxon>Dikarya</taxon>
        <taxon>Ascomycota</taxon>
        <taxon>Pezizomycotina</taxon>
        <taxon>Eurotiomycetes</taxon>
        <taxon>Eurotiomycetidae</taxon>
        <taxon>Eurotiales</taxon>
        <taxon>Aspergillaceae</taxon>
        <taxon>Aspergillus</taxon>
        <taxon>Aspergillus subgen. Aspergillus</taxon>
    </lineage>
</organism>
<keyword evidence="3 7" id="KW-0812">Transmembrane</keyword>
<feature type="transmembrane region" description="Helical" evidence="7">
    <location>
        <begin position="204"/>
        <end position="224"/>
    </location>
</feature>
<feature type="transmembrane region" description="Helical" evidence="7">
    <location>
        <begin position="170"/>
        <end position="192"/>
    </location>
</feature>
<evidence type="ECO:0000256" key="3">
    <source>
        <dbReference type="ARBA" id="ARBA00022692"/>
    </source>
</evidence>
<dbReference type="GO" id="GO:0005634">
    <property type="term" value="C:nucleus"/>
    <property type="evidence" value="ECO:0007669"/>
    <property type="project" value="TreeGrafter"/>
</dbReference>
<dbReference type="PANTHER" id="PTHR31644">
    <property type="entry name" value="TRANSCRIPTIONAL ACTIVATOR ARO80-RELATED"/>
    <property type="match status" value="1"/>
</dbReference>
<sequence length="1409" mass="158021">MEAVKDTESQHVKNTESIDAEKNAIQRVQVSVSEQAHIRRKFDRRVLPIVCILYVLSYLDRGKVGNAKTAGLENHLGLSDSQWTWVLNSFYICYVLFEWTTVLWKLLPAHIYVTMLCICWGAAAMCTGAVDNMAELIICRCFLGVFEAAFGAGAPYFLSLFYQRYELGLRVSLLLGMSPVANCFASALAYGITQIRHSTASWRYLFIIEGAPTVIFSVVVFFFLPDSPGTAKFLTETEQTHAVERLQTVDRTAKTRLYRRQVFNGLADYKNYDYPTFLPTILNDMGYTSVDAQGLSAPPYFASFLLCIVAAVVSDRWGGRGLVIAFSATVGMVGYLILAAVQDEYKTGVRYLGVWLATCGIFPALSINITWLLNNQGGDSKKSAGMALLAVFGQCSSFYSVFLLIHSSAFTTQDKKKCPALLEAERPPSININERTRHASPAVRERSDASWIQRIINNCAKDAANWILNVVLPPSNLGQGGKQILSDQDREDTYISRPLYSDISGGEQLHTEKESADGISSTVLQKKVTSGHDALDILFDTALEERGIPTPPTATPDTASQVKEDDVLKVWERCRFVKGGWLAAHEAVFLMDMFFKNMAPVSPILTDFFASHNTHYWLITQEPMLCCTILMISARYHTIPGFFGTSRGFIIHHRLWQHCQHLILRITLGQEKISKAKTRHLGTIEALLLLTEWYPRALHFPPETDGWDSDLMYTTPNDRDPPVTTEETPIQERWEQDVIEPTRRADRMSWMLVSSALALAHELGVFDSREQSGIANGPDVGNYIKHLEFRRKRLPALLFVVSSLLASRIGCPPIMSDTYKPKNLDNILLVDPQWTNFMASWICLTGFVRVIGEKFLFGARDNDHRSIDFKSLEQFKDQLATWNGNHRQTGNFHYDDILHFEYQYLRVFTNSLGVQGIVERVLSDTMPKKTIDGTFISQARQTNISRNEYDFIEEVIDGTCAILSWIVSLSQTKLLQYFPIRIFLRMVSSSVFLLKALSLGVRTTKLQESLRLLDQAIIALQSNQQDDIHLVSQYASLLQIHVSRLRQTFAKSGRLGNQNNEPNQEDAPGSGSLSQLIAEETPWDPSMIDWANQLDNPGDWLSLPLDPLMAPFGSWDGSVQNPPESPSYSVLRLGLRSEEILYMYAVYGSDPIRYDYFVQQHNNSHYGALSPQWVFILIVGGGIGGLTFAIEAHRKGHAVRVLEKRPGFSGYGGLLLLECNALHTVKKWPGFYERLEAVSYKTQQNLKKYDGSWIGAWPLGDGQNASLPVNRSELHTLLWEYIQELGIPVDFSAVVDDYFETNNEAGLILADGQKLTADIVVAADGVGSKSWSLILGEKDVAISSGFACYRAAFPAGEALKNPIIAKQFENQPDRTSMHIGPGAHMVVGKTERQVCYILTHRDDHNAEEN</sequence>
<evidence type="ECO:0000256" key="4">
    <source>
        <dbReference type="ARBA" id="ARBA00022989"/>
    </source>
</evidence>
<comment type="caution">
    <text evidence="8">The sequence shown here is derived from an EMBL/GenBank/DDBJ whole genome shotgun (WGS) entry which is preliminary data.</text>
</comment>